<evidence type="ECO:0000256" key="2">
    <source>
        <dbReference type="ARBA" id="ARBA00023163"/>
    </source>
</evidence>
<dbReference type="EMBL" id="VSSQ01000393">
    <property type="protein sequence ID" value="MPL93468.1"/>
    <property type="molecule type" value="Genomic_DNA"/>
</dbReference>
<dbReference type="Gene3D" id="3.30.1360.10">
    <property type="entry name" value="RNA polymerase, RBP11-like subunit"/>
    <property type="match status" value="1"/>
</dbReference>
<keyword evidence="1" id="KW-0240">DNA-directed RNA polymerase</keyword>
<evidence type="ECO:0000313" key="4">
    <source>
        <dbReference type="EMBL" id="MPL93468.1"/>
    </source>
</evidence>
<dbReference type="SUPFAM" id="SSF55257">
    <property type="entry name" value="RBP11-like subunits of RNA polymerase"/>
    <property type="match status" value="1"/>
</dbReference>
<dbReference type="InterPro" id="IPR022905">
    <property type="entry name" value="Rpo11-like"/>
</dbReference>
<dbReference type="HAMAP" id="MF_00261">
    <property type="entry name" value="RNApol_arch_Rpo11"/>
    <property type="match status" value="1"/>
</dbReference>
<comment type="caution">
    <text evidence="4">The sequence shown here is derived from an EMBL/GenBank/DDBJ whole genome shotgun (WGS) entry which is preliminary data.</text>
</comment>
<dbReference type="NCBIfam" id="NF002239">
    <property type="entry name" value="PRK01146.2-3"/>
    <property type="match status" value="1"/>
</dbReference>
<dbReference type="GO" id="GO:0046983">
    <property type="term" value="F:protein dimerization activity"/>
    <property type="evidence" value="ECO:0007669"/>
    <property type="project" value="InterPro"/>
</dbReference>
<protein>
    <recommendedName>
        <fullName evidence="3">DNA-directed RNA polymerase RBP11-like dimerisation domain-containing protein</fullName>
    </recommendedName>
</protein>
<dbReference type="AlphaFoldDB" id="A0A644VQ08"/>
<proteinExistence type="inferred from homology"/>
<evidence type="ECO:0000259" key="3">
    <source>
        <dbReference type="Pfam" id="PF13656"/>
    </source>
</evidence>
<keyword evidence="2" id="KW-0804">Transcription</keyword>
<sequence>MKLKIIELEKDKIRITLEGEGHTMVNALVDEILADPEVDVAKYVIKYQFSDPELFVTMKPGAVKDPITVIREAAQHMVDRCDALLACLKN</sequence>
<organism evidence="4">
    <name type="scientific">bioreactor metagenome</name>
    <dbReference type="NCBI Taxonomy" id="1076179"/>
    <lineage>
        <taxon>unclassified sequences</taxon>
        <taxon>metagenomes</taxon>
        <taxon>ecological metagenomes</taxon>
    </lineage>
</organism>
<accession>A0A644VQ08</accession>
<dbReference type="GO" id="GO:0003899">
    <property type="term" value="F:DNA-directed RNA polymerase activity"/>
    <property type="evidence" value="ECO:0007669"/>
    <property type="project" value="InterPro"/>
</dbReference>
<reference evidence="4" key="1">
    <citation type="submission" date="2019-08" db="EMBL/GenBank/DDBJ databases">
        <authorList>
            <person name="Kucharzyk K."/>
            <person name="Murdoch R.W."/>
            <person name="Higgins S."/>
            <person name="Loffler F."/>
        </authorList>
    </citation>
    <scope>NUCLEOTIDE SEQUENCE</scope>
</reference>
<dbReference type="InterPro" id="IPR009025">
    <property type="entry name" value="RBP11-like_dimer"/>
</dbReference>
<dbReference type="Pfam" id="PF13656">
    <property type="entry name" value="RNA_pol_L_2"/>
    <property type="match status" value="1"/>
</dbReference>
<dbReference type="CDD" id="cd06927">
    <property type="entry name" value="RNAP_L"/>
    <property type="match status" value="1"/>
</dbReference>
<name>A0A644VQ08_9ZZZZ</name>
<dbReference type="GO" id="GO:0000428">
    <property type="term" value="C:DNA-directed RNA polymerase complex"/>
    <property type="evidence" value="ECO:0007669"/>
    <property type="project" value="UniProtKB-KW"/>
</dbReference>
<dbReference type="InterPro" id="IPR036603">
    <property type="entry name" value="RBP11-like"/>
</dbReference>
<gene>
    <name evidence="4" type="ORF">SDC9_39596</name>
</gene>
<dbReference type="GO" id="GO:0006351">
    <property type="term" value="P:DNA-templated transcription"/>
    <property type="evidence" value="ECO:0007669"/>
    <property type="project" value="InterPro"/>
</dbReference>
<evidence type="ECO:0000256" key="1">
    <source>
        <dbReference type="ARBA" id="ARBA00022478"/>
    </source>
</evidence>
<feature type="domain" description="DNA-directed RNA polymerase RBP11-like dimerisation" evidence="3">
    <location>
        <begin position="13"/>
        <end position="84"/>
    </location>
</feature>